<evidence type="ECO:0000313" key="3">
    <source>
        <dbReference type="Proteomes" id="UP000287651"/>
    </source>
</evidence>
<dbReference type="EMBL" id="AMZH03000566">
    <property type="protein sequence ID" value="RRT83073.1"/>
    <property type="molecule type" value="Genomic_DNA"/>
</dbReference>
<feature type="region of interest" description="Disordered" evidence="1">
    <location>
        <begin position="1"/>
        <end position="27"/>
    </location>
</feature>
<feature type="compositionally biased region" description="Basic residues" evidence="1">
    <location>
        <begin position="14"/>
        <end position="23"/>
    </location>
</feature>
<accession>A0A427B3M3</accession>
<dbReference type="Proteomes" id="UP000287651">
    <property type="component" value="Unassembled WGS sequence"/>
</dbReference>
<gene>
    <name evidence="2" type="ORF">B296_00017331</name>
</gene>
<name>A0A427B3M3_ENSVE</name>
<organism evidence="2 3">
    <name type="scientific">Ensete ventricosum</name>
    <name type="common">Abyssinian banana</name>
    <name type="synonym">Musa ensete</name>
    <dbReference type="NCBI Taxonomy" id="4639"/>
    <lineage>
        <taxon>Eukaryota</taxon>
        <taxon>Viridiplantae</taxon>
        <taxon>Streptophyta</taxon>
        <taxon>Embryophyta</taxon>
        <taxon>Tracheophyta</taxon>
        <taxon>Spermatophyta</taxon>
        <taxon>Magnoliopsida</taxon>
        <taxon>Liliopsida</taxon>
        <taxon>Zingiberales</taxon>
        <taxon>Musaceae</taxon>
        <taxon>Ensete</taxon>
    </lineage>
</organism>
<feature type="compositionally biased region" description="Low complexity" evidence="1">
    <location>
        <begin position="1"/>
        <end position="13"/>
    </location>
</feature>
<protein>
    <submittedName>
        <fullName evidence="2">Uncharacterized protein</fullName>
    </submittedName>
</protein>
<proteinExistence type="predicted"/>
<evidence type="ECO:0000313" key="2">
    <source>
        <dbReference type="EMBL" id="RRT83073.1"/>
    </source>
</evidence>
<evidence type="ECO:0000256" key="1">
    <source>
        <dbReference type="SAM" id="MobiDB-lite"/>
    </source>
</evidence>
<sequence length="78" mass="8821">MTASSRSISTPRRTSGRSHRRTRCSTGEGYQVRSVAFAQSSLMNISPQERILIPIVHTAYGINPLTKKFRWLPRMVTS</sequence>
<reference evidence="2 3" key="1">
    <citation type="journal article" date="2014" name="Agronomy (Basel)">
        <title>A Draft Genome Sequence for Ensete ventricosum, the Drought-Tolerant Tree Against Hunger.</title>
        <authorList>
            <person name="Harrison J."/>
            <person name="Moore K.A."/>
            <person name="Paszkiewicz K."/>
            <person name="Jones T."/>
            <person name="Grant M."/>
            <person name="Ambacheew D."/>
            <person name="Muzemil S."/>
            <person name="Studholme D.J."/>
        </authorList>
    </citation>
    <scope>NUCLEOTIDE SEQUENCE [LARGE SCALE GENOMIC DNA]</scope>
</reference>
<comment type="caution">
    <text evidence="2">The sequence shown here is derived from an EMBL/GenBank/DDBJ whole genome shotgun (WGS) entry which is preliminary data.</text>
</comment>
<dbReference type="AlphaFoldDB" id="A0A427B3M3"/>